<feature type="region of interest" description="Disordered" evidence="4">
    <location>
        <begin position="1"/>
        <end position="23"/>
    </location>
</feature>
<dbReference type="GO" id="GO:0005737">
    <property type="term" value="C:cytoplasm"/>
    <property type="evidence" value="ECO:0007669"/>
    <property type="project" value="TreeGrafter"/>
</dbReference>
<organism evidence="6 7">
    <name type="scientific">Primorskyibacter sedentarius</name>
    <dbReference type="NCBI Taxonomy" id="745311"/>
    <lineage>
        <taxon>Bacteria</taxon>
        <taxon>Pseudomonadati</taxon>
        <taxon>Pseudomonadota</taxon>
        <taxon>Alphaproteobacteria</taxon>
        <taxon>Rhodobacterales</taxon>
        <taxon>Roseobacteraceae</taxon>
        <taxon>Primorskyibacter</taxon>
    </lineage>
</organism>
<dbReference type="InterPro" id="IPR015813">
    <property type="entry name" value="Pyrv/PenolPyrv_kinase-like_dom"/>
</dbReference>
<comment type="similarity">
    <text evidence="1">Belongs to the HpcH/HpaI aldolase family.</text>
</comment>
<dbReference type="EMBL" id="SLZU01000003">
    <property type="protein sequence ID" value="TCS65877.1"/>
    <property type="molecule type" value="Genomic_DNA"/>
</dbReference>
<evidence type="ECO:0000256" key="3">
    <source>
        <dbReference type="ARBA" id="ARBA00023239"/>
    </source>
</evidence>
<protein>
    <submittedName>
        <fullName evidence="6">2-keto-3-deoxy-L-rhamnonate aldolase RhmA</fullName>
    </submittedName>
</protein>
<dbReference type="PANTHER" id="PTHR30502">
    <property type="entry name" value="2-KETO-3-DEOXY-L-RHAMNONATE ALDOLASE"/>
    <property type="match status" value="1"/>
</dbReference>
<evidence type="ECO:0000256" key="1">
    <source>
        <dbReference type="ARBA" id="ARBA00005568"/>
    </source>
</evidence>
<name>A0A4R3JIK3_9RHOB</name>
<dbReference type="GO" id="GO:0016832">
    <property type="term" value="F:aldehyde-lyase activity"/>
    <property type="evidence" value="ECO:0007669"/>
    <property type="project" value="TreeGrafter"/>
</dbReference>
<dbReference type="GO" id="GO:0046872">
    <property type="term" value="F:metal ion binding"/>
    <property type="evidence" value="ECO:0007669"/>
    <property type="project" value="UniProtKB-KW"/>
</dbReference>
<dbReference type="Pfam" id="PF03328">
    <property type="entry name" value="HpcH_HpaI"/>
    <property type="match status" value="1"/>
</dbReference>
<gene>
    <name evidence="6" type="ORF">EDD52_103295</name>
</gene>
<evidence type="ECO:0000256" key="4">
    <source>
        <dbReference type="SAM" id="MobiDB-lite"/>
    </source>
</evidence>
<keyword evidence="3" id="KW-0456">Lyase</keyword>
<dbReference type="InterPro" id="IPR040442">
    <property type="entry name" value="Pyrv_kinase-like_dom_sf"/>
</dbReference>
<reference evidence="6 7" key="1">
    <citation type="submission" date="2019-03" db="EMBL/GenBank/DDBJ databases">
        <title>Genomic Encyclopedia of Type Strains, Phase IV (KMG-IV): sequencing the most valuable type-strain genomes for metagenomic binning, comparative biology and taxonomic classification.</title>
        <authorList>
            <person name="Goeker M."/>
        </authorList>
    </citation>
    <scope>NUCLEOTIDE SEQUENCE [LARGE SCALE GENOMIC DNA]</scope>
    <source>
        <strain evidence="6 7">DSM 104836</strain>
    </source>
</reference>
<dbReference type="Gene3D" id="3.20.20.60">
    <property type="entry name" value="Phosphoenolpyruvate-binding domains"/>
    <property type="match status" value="1"/>
</dbReference>
<evidence type="ECO:0000259" key="5">
    <source>
        <dbReference type="Pfam" id="PF03328"/>
    </source>
</evidence>
<dbReference type="SUPFAM" id="SSF51621">
    <property type="entry name" value="Phosphoenolpyruvate/pyruvate domain"/>
    <property type="match status" value="1"/>
</dbReference>
<accession>A0A4R3JIK3</accession>
<keyword evidence="2" id="KW-0479">Metal-binding</keyword>
<feature type="domain" description="HpcH/HpaI aldolase/citrate lyase" evidence="5">
    <location>
        <begin position="40"/>
        <end position="252"/>
    </location>
</feature>
<sequence>MYSLAPAHTRRDRSRRPTQTERRRMTTFKQRMASGEILAGTFLKTPAHEMIEVLAKSRLDFVCLDAEHAPFDRARMDICLAMARALDFPVLVRLPVGAPVEMLKALDSGAVGVVVPHVDSVEKAQDIARAARFGEGGRGYAGSTRWAGFATRSMADVLQQSADETIVIAQIEEPAGVKAAAGIAAVDGIDGLFVGPADLAVCYGKTDMSDPKVLDAMRETGAAARAAGKAFMTFAANSDAAPDLMDMGVSMFFVASEHAFLLRGANAEAEALHAAGADKGAGPER</sequence>
<keyword evidence="7" id="KW-1185">Reference proteome</keyword>
<dbReference type="InterPro" id="IPR005000">
    <property type="entry name" value="Aldolase/citrate-lyase_domain"/>
</dbReference>
<evidence type="ECO:0000313" key="7">
    <source>
        <dbReference type="Proteomes" id="UP000295696"/>
    </source>
</evidence>
<evidence type="ECO:0000256" key="2">
    <source>
        <dbReference type="ARBA" id="ARBA00022723"/>
    </source>
</evidence>
<dbReference type="AlphaFoldDB" id="A0A4R3JIK3"/>
<dbReference type="InterPro" id="IPR050251">
    <property type="entry name" value="HpcH-HpaI_aldolase"/>
</dbReference>
<proteinExistence type="inferred from homology"/>
<dbReference type="Proteomes" id="UP000295696">
    <property type="component" value="Unassembled WGS sequence"/>
</dbReference>
<evidence type="ECO:0000313" key="6">
    <source>
        <dbReference type="EMBL" id="TCS65877.1"/>
    </source>
</evidence>
<dbReference type="PANTHER" id="PTHR30502:SF0">
    <property type="entry name" value="PHOSPHOENOLPYRUVATE CARBOXYLASE FAMILY PROTEIN"/>
    <property type="match status" value="1"/>
</dbReference>
<comment type="caution">
    <text evidence="6">The sequence shown here is derived from an EMBL/GenBank/DDBJ whole genome shotgun (WGS) entry which is preliminary data.</text>
</comment>